<comment type="similarity">
    <text evidence="1">Belongs to the ankyrin SOCS box (ASB) family.</text>
</comment>
<evidence type="ECO:0000313" key="7">
    <source>
        <dbReference type="EMBL" id="AAK98740.1"/>
    </source>
</evidence>
<dbReference type="Proteomes" id="UP000000763">
    <property type="component" value="Chromosome 3"/>
</dbReference>
<dbReference type="EMBL" id="AC090485">
    <property type="protein sequence ID" value="AAK98740.1"/>
    <property type="molecule type" value="Genomic_DNA"/>
</dbReference>
<accession>Q947X8</accession>
<evidence type="ECO:0000256" key="6">
    <source>
        <dbReference type="SAM" id="Phobius"/>
    </source>
</evidence>
<feature type="transmembrane region" description="Helical" evidence="6">
    <location>
        <begin position="386"/>
        <end position="409"/>
    </location>
</feature>
<keyword evidence="6" id="KW-0472">Membrane</keyword>
<dbReference type="Pfam" id="PF00023">
    <property type="entry name" value="Ank"/>
    <property type="match status" value="1"/>
</dbReference>
<reference evidence="8" key="2">
    <citation type="journal article" date="2008" name="Nucleic Acids Res.">
        <title>The rice annotation project database (RAP-DB): 2008 update.</title>
        <authorList>
            <consortium name="The rice annotation project (RAP)"/>
        </authorList>
    </citation>
    <scope>GENOME REANNOTATION</scope>
    <source>
        <strain evidence="8">cv. Nipponbare</strain>
    </source>
</reference>
<evidence type="ECO:0000256" key="2">
    <source>
        <dbReference type="ARBA" id="ARBA00022737"/>
    </source>
</evidence>
<gene>
    <name evidence="7" type="primary">OSJNBa0067N01.19</name>
</gene>
<name>Q947X8_ORYSJ</name>
<dbReference type="Pfam" id="PF12796">
    <property type="entry name" value="Ank_2"/>
    <property type="match status" value="1"/>
</dbReference>
<reference evidence="8" key="1">
    <citation type="journal article" date="2005" name="Nature">
        <title>The map-based sequence of the rice genome.</title>
        <authorList>
            <consortium name="International rice genome sequencing project (IRGSP)"/>
            <person name="Matsumoto T."/>
            <person name="Wu J."/>
            <person name="Kanamori H."/>
            <person name="Katayose Y."/>
            <person name="Fujisawa M."/>
            <person name="Namiki N."/>
            <person name="Mizuno H."/>
            <person name="Yamamoto K."/>
            <person name="Antonio B.A."/>
            <person name="Baba T."/>
            <person name="Sakata K."/>
            <person name="Nagamura Y."/>
            <person name="Aoki H."/>
            <person name="Arikawa K."/>
            <person name="Arita K."/>
            <person name="Bito T."/>
            <person name="Chiden Y."/>
            <person name="Fujitsuka N."/>
            <person name="Fukunaka R."/>
            <person name="Hamada M."/>
            <person name="Harada C."/>
            <person name="Hayashi A."/>
            <person name="Hijishita S."/>
            <person name="Honda M."/>
            <person name="Hosokawa S."/>
            <person name="Ichikawa Y."/>
            <person name="Idonuma A."/>
            <person name="Iijima M."/>
            <person name="Ikeda M."/>
            <person name="Ikeno M."/>
            <person name="Ito K."/>
            <person name="Ito S."/>
            <person name="Ito T."/>
            <person name="Ito Y."/>
            <person name="Ito Y."/>
            <person name="Iwabuchi A."/>
            <person name="Kamiya K."/>
            <person name="Karasawa W."/>
            <person name="Kurita K."/>
            <person name="Katagiri S."/>
            <person name="Kikuta A."/>
            <person name="Kobayashi H."/>
            <person name="Kobayashi N."/>
            <person name="Machita K."/>
            <person name="Maehara T."/>
            <person name="Masukawa M."/>
            <person name="Mizubayashi T."/>
            <person name="Mukai Y."/>
            <person name="Nagasaki H."/>
            <person name="Nagata Y."/>
            <person name="Naito S."/>
            <person name="Nakashima M."/>
            <person name="Nakama Y."/>
            <person name="Nakamichi Y."/>
            <person name="Nakamura M."/>
            <person name="Meguro A."/>
            <person name="Negishi M."/>
            <person name="Ohta I."/>
            <person name="Ohta T."/>
            <person name="Okamoto M."/>
            <person name="Ono N."/>
            <person name="Saji S."/>
            <person name="Sakaguchi M."/>
            <person name="Sakai K."/>
            <person name="Shibata M."/>
            <person name="Shimokawa T."/>
            <person name="Song J."/>
            <person name="Takazaki Y."/>
            <person name="Terasawa K."/>
            <person name="Tsugane M."/>
            <person name="Tsuji K."/>
            <person name="Ueda S."/>
            <person name="Waki K."/>
            <person name="Yamagata H."/>
            <person name="Yamamoto M."/>
            <person name="Yamamoto S."/>
            <person name="Yamane H."/>
            <person name="Yoshiki S."/>
            <person name="Yoshihara R."/>
            <person name="Yukawa K."/>
            <person name="Zhong H."/>
            <person name="Yano M."/>
            <person name="Yuan Q."/>
            <person name="Ouyang S."/>
            <person name="Liu J."/>
            <person name="Jones K.M."/>
            <person name="Gansberger K."/>
            <person name="Moffat K."/>
            <person name="Hill J."/>
            <person name="Bera J."/>
            <person name="Fadrosh D."/>
            <person name="Jin S."/>
            <person name="Johri S."/>
            <person name="Kim M."/>
            <person name="Overton L."/>
            <person name="Reardon M."/>
            <person name="Tsitrin T."/>
            <person name="Vuong H."/>
            <person name="Weaver B."/>
            <person name="Ciecko A."/>
            <person name="Tallon L."/>
            <person name="Jackson J."/>
            <person name="Pai G."/>
            <person name="Aken S.V."/>
            <person name="Utterback T."/>
            <person name="Reidmuller S."/>
            <person name="Feldblyum T."/>
            <person name="Hsiao J."/>
            <person name="Zismann V."/>
            <person name="Iobst S."/>
            <person name="de Vazeille A.R."/>
            <person name="Buell C.R."/>
            <person name="Ying K."/>
            <person name="Li Y."/>
            <person name="Lu T."/>
            <person name="Huang Y."/>
            <person name="Zhao Q."/>
            <person name="Feng Q."/>
            <person name="Zhang L."/>
            <person name="Zhu J."/>
            <person name="Weng Q."/>
            <person name="Mu J."/>
            <person name="Lu Y."/>
            <person name="Fan D."/>
            <person name="Liu Y."/>
            <person name="Guan J."/>
            <person name="Zhang Y."/>
            <person name="Yu S."/>
            <person name="Liu X."/>
            <person name="Zhang Y."/>
            <person name="Hong G."/>
            <person name="Han B."/>
            <person name="Choisne N."/>
            <person name="Demange N."/>
            <person name="Orjeda G."/>
            <person name="Samain S."/>
            <person name="Cattolico L."/>
            <person name="Pelletier E."/>
            <person name="Couloux A."/>
            <person name="Segurens B."/>
            <person name="Wincker P."/>
            <person name="D'Hont A."/>
            <person name="Scarpelli C."/>
            <person name="Weissenbach J."/>
            <person name="Salanoubat M."/>
            <person name="Quetier F."/>
            <person name="Yu Y."/>
            <person name="Kim H.R."/>
            <person name="Rambo T."/>
            <person name="Currie J."/>
            <person name="Collura K."/>
            <person name="Luo M."/>
            <person name="Yang T."/>
            <person name="Ammiraju J.S.S."/>
            <person name="Engler F."/>
            <person name="Soderlund C."/>
            <person name="Wing R.A."/>
            <person name="Palmer L.E."/>
            <person name="de la Bastide M."/>
            <person name="Spiegel L."/>
            <person name="Nascimento L."/>
            <person name="Zutavern T."/>
            <person name="O'Shaughnessy A."/>
            <person name="Dike S."/>
            <person name="Dedhia N."/>
            <person name="Preston R."/>
            <person name="Balija V."/>
            <person name="McCombie W.R."/>
            <person name="Chow T."/>
            <person name="Chen H."/>
            <person name="Chung M."/>
            <person name="Chen C."/>
            <person name="Shaw J."/>
            <person name="Wu H."/>
            <person name="Hsiao K."/>
            <person name="Chao Y."/>
            <person name="Chu M."/>
            <person name="Cheng C."/>
            <person name="Hour A."/>
            <person name="Lee P."/>
            <person name="Lin S."/>
            <person name="Lin Y."/>
            <person name="Liou J."/>
            <person name="Liu S."/>
            <person name="Hsing Y."/>
            <person name="Raghuvanshi S."/>
            <person name="Mohanty A."/>
            <person name="Bharti A.K."/>
            <person name="Gaur A."/>
            <person name="Gupta V."/>
            <person name="Kumar D."/>
            <person name="Ravi V."/>
            <person name="Vij S."/>
            <person name="Kapur A."/>
            <person name="Khurana P."/>
            <person name="Khurana P."/>
            <person name="Khurana J.P."/>
            <person name="Tyagi A.K."/>
            <person name="Gaikwad K."/>
            <person name="Singh A."/>
            <person name="Dalal V."/>
            <person name="Srivastava S."/>
            <person name="Dixit A."/>
            <person name="Pal A.K."/>
            <person name="Ghazi I.A."/>
            <person name="Yadav M."/>
            <person name="Pandit A."/>
            <person name="Bhargava A."/>
            <person name="Sureshbabu K."/>
            <person name="Batra K."/>
            <person name="Sharma T.R."/>
            <person name="Mohapatra T."/>
            <person name="Singh N.K."/>
            <person name="Messing J."/>
            <person name="Nelson A.B."/>
            <person name="Fuks G."/>
            <person name="Kavchok S."/>
            <person name="Keizer G."/>
            <person name="Linton E."/>
            <person name="Llaca V."/>
            <person name="Song R."/>
            <person name="Tanyolac B."/>
            <person name="Young S."/>
            <person name="Ho-Il K."/>
            <person name="Hahn J.H."/>
            <person name="Sangsakoo G."/>
            <person name="Vanavichit A."/>
            <person name="de Mattos Luiz.A.T."/>
            <person name="Zimmer P.D."/>
            <person name="Malone G."/>
            <person name="Dellagostin O."/>
            <person name="de Oliveira A.C."/>
            <person name="Bevan M."/>
            <person name="Bancroft I."/>
            <person name="Minx P."/>
            <person name="Cordum H."/>
            <person name="Wilson R."/>
            <person name="Cheng Z."/>
            <person name="Jin W."/>
            <person name="Jiang J."/>
            <person name="Leong S.A."/>
            <person name="Iwama H."/>
            <person name="Gojobori T."/>
            <person name="Itoh T."/>
            <person name="Niimura Y."/>
            <person name="Fujii Y."/>
            <person name="Habara T."/>
            <person name="Sakai H."/>
            <person name="Sato Y."/>
            <person name="Wilson G."/>
            <person name="Kumar K."/>
            <person name="McCouch S."/>
            <person name="Juretic N."/>
            <person name="Hoen D."/>
            <person name="Wright S."/>
            <person name="Bruskiewich R."/>
            <person name="Bureau T."/>
            <person name="Miyao A."/>
            <person name="Hirochika H."/>
            <person name="Nishikawa T."/>
            <person name="Kadowaki K."/>
            <person name="Sugiura M."/>
            <person name="Burr B."/>
            <person name="Sasaki T."/>
        </authorList>
    </citation>
    <scope>NUCLEOTIDE SEQUENCE [LARGE SCALE GENOMIC DNA]</scope>
    <source>
        <strain evidence="8">cv. Nipponbare</strain>
    </source>
</reference>
<evidence type="ECO:0000256" key="4">
    <source>
        <dbReference type="PROSITE-ProRule" id="PRU00023"/>
    </source>
</evidence>
<dbReference type="SUPFAM" id="SSF48403">
    <property type="entry name" value="Ankyrin repeat"/>
    <property type="match status" value="1"/>
</dbReference>
<dbReference type="SMART" id="SM00248">
    <property type="entry name" value="ANK"/>
    <property type="match status" value="3"/>
</dbReference>
<dbReference type="PROSITE" id="PS50297">
    <property type="entry name" value="ANK_REP_REGION"/>
    <property type="match status" value="3"/>
</dbReference>
<keyword evidence="6" id="KW-0812">Transmembrane</keyword>
<organism evidence="7 8">
    <name type="scientific">Oryza sativa subsp. japonica</name>
    <name type="common">Rice</name>
    <dbReference type="NCBI Taxonomy" id="39947"/>
    <lineage>
        <taxon>Eukaryota</taxon>
        <taxon>Viridiplantae</taxon>
        <taxon>Streptophyta</taxon>
        <taxon>Embryophyta</taxon>
        <taxon>Tracheophyta</taxon>
        <taxon>Spermatophyta</taxon>
        <taxon>Magnoliopsida</taxon>
        <taxon>Liliopsida</taxon>
        <taxon>Poales</taxon>
        <taxon>Poaceae</taxon>
        <taxon>BOP clade</taxon>
        <taxon>Oryzoideae</taxon>
        <taxon>Oryzeae</taxon>
        <taxon>Oryzinae</taxon>
        <taxon>Oryza</taxon>
        <taxon>Oryza sativa</taxon>
    </lineage>
</organism>
<feature type="repeat" description="ANK" evidence="4">
    <location>
        <begin position="72"/>
        <end position="104"/>
    </location>
</feature>
<feature type="repeat" description="ANK" evidence="4">
    <location>
        <begin position="105"/>
        <end position="133"/>
    </location>
</feature>
<evidence type="ECO:0000256" key="3">
    <source>
        <dbReference type="ARBA" id="ARBA00023043"/>
    </source>
</evidence>
<dbReference type="PROSITE" id="PS50088">
    <property type="entry name" value="ANK_REPEAT"/>
    <property type="match status" value="3"/>
</dbReference>
<dbReference type="InterPro" id="IPR002110">
    <property type="entry name" value="Ankyrin_rpt"/>
</dbReference>
<keyword evidence="3 4" id="KW-0040">ANK repeat</keyword>
<dbReference type="AlphaFoldDB" id="Q947X8"/>
<proteinExistence type="inferred from homology"/>
<evidence type="ECO:0000313" key="8">
    <source>
        <dbReference type="Proteomes" id="UP000000763"/>
    </source>
</evidence>
<feature type="compositionally biased region" description="Low complexity" evidence="5">
    <location>
        <begin position="227"/>
        <end position="241"/>
    </location>
</feature>
<dbReference type="PANTHER" id="PTHR24136">
    <property type="entry name" value="SOWAH (DROSOPHILA) HOMOLOG"/>
    <property type="match status" value="1"/>
</dbReference>
<dbReference type="FunFam" id="1.25.40.20:FF:000316">
    <property type="entry name" value="BRCA1-associated RING domain protein 1"/>
    <property type="match status" value="1"/>
</dbReference>
<dbReference type="InterPro" id="IPR051573">
    <property type="entry name" value="Ankyrin-SOCS_box_domain"/>
</dbReference>
<evidence type="ECO:0000256" key="1">
    <source>
        <dbReference type="ARBA" id="ARBA00005949"/>
    </source>
</evidence>
<keyword evidence="6" id="KW-1133">Transmembrane helix</keyword>
<evidence type="ECO:0000256" key="5">
    <source>
        <dbReference type="SAM" id="MobiDB-lite"/>
    </source>
</evidence>
<dbReference type="Gene3D" id="1.25.40.20">
    <property type="entry name" value="Ankyrin repeat-containing domain"/>
    <property type="match status" value="1"/>
</dbReference>
<protein>
    <submittedName>
        <fullName evidence="7">Uncharacterized protein</fullName>
    </submittedName>
</protein>
<keyword evidence="2" id="KW-0677">Repeat</keyword>
<dbReference type="InterPro" id="IPR036770">
    <property type="entry name" value="Ankyrin_rpt-contain_sf"/>
</dbReference>
<feature type="repeat" description="ANK" evidence="4">
    <location>
        <begin position="146"/>
        <end position="178"/>
    </location>
</feature>
<sequence length="445" mass="48702">MAVPGRRDDLVGDDLVDDDGIGEEYMAPSDDEEAQLPDELFRLADAAQSGNVAALRAALDNYSGNIDDPIEDGDTLLHIACLYGHLPCVQLLLERQASLECKDEEGAIPLHDACAGGFSDIVQYILNFAANIDGCVTRMLNTVDSEGDTPLHHAARGEHLGIVDLLLKAGACAKKENTYGQVPAEMADEGTEVRKLKVVTVPSSNPHPCHQLPIRHSPNHDDGGGAAPSPSSRRPSSAVPRTMEDERDERVVSMDGTYDADEKPVLLFSRGDGVVRVHDLPSLKKRGDILCYDEVKTISIRSRGVVFTGDASGEVPSTGVMFAKLNADTSEIKLTEKQDDDTEDDKKKVNGSMKIPRVWLSLSDCWEKMKVSIFEFMIDTSGKKEAIYTVYSYIAIGIILSLNCFWKVWREASNSDEKPSGFKAFFITIVCMVGKKLYDSLKTTK</sequence>
<feature type="region of interest" description="Disordered" evidence="5">
    <location>
        <begin position="201"/>
        <end position="250"/>
    </location>
</feature>
<dbReference type="PANTHER" id="PTHR24136:SF15">
    <property type="entry name" value="ANK_REP_REGION DOMAIN-CONTAINING PROTEIN"/>
    <property type="match status" value="1"/>
</dbReference>